<comment type="caution">
    <text evidence="1">The sequence shown here is derived from an EMBL/GenBank/DDBJ whole genome shotgun (WGS) entry which is preliminary data.</text>
</comment>
<protein>
    <submittedName>
        <fullName evidence="1">Uncharacterized protein</fullName>
    </submittedName>
</protein>
<organism evidence="1 2">
    <name type="scientific">Trichomalopsis sarcophagae</name>
    <dbReference type="NCBI Taxonomy" id="543379"/>
    <lineage>
        <taxon>Eukaryota</taxon>
        <taxon>Metazoa</taxon>
        <taxon>Ecdysozoa</taxon>
        <taxon>Arthropoda</taxon>
        <taxon>Hexapoda</taxon>
        <taxon>Insecta</taxon>
        <taxon>Pterygota</taxon>
        <taxon>Neoptera</taxon>
        <taxon>Endopterygota</taxon>
        <taxon>Hymenoptera</taxon>
        <taxon>Apocrita</taxon>
        <taxon>Proctotrupomorpha</taxon>
        <taxon>Chalcidoidea</taxon>
        <taxon>Pteromalidae</taxon>
        <taxon>Pteromalinae</taxon>
        <taxon>Trichomalopsis</taxon>
    </lineage>
</organism>
<dbReference type="EMBL" id="NNAY01001564">
    <property type="protein sequence ID" value="OXU23580.1"/>
    <property type="molecule type" value="Genomic_DNA"/>
</dbReference>
<sequence>MSLFFSLKARLKARIAAINVCVTKLRISICAVYFFHLHHPNGFSIRGDAIAGPGEMASPGAEHHSRKSSIAITECVYPLKTHKIVEEPEEQKTNEFIIRRITS</sequence>
<evidence type="ECO:0000313" key="1">
    <source>
        <dbReference type="EMBL" id="OXU23580.1"/>
    </source>
</evidence>
<gene>
    <name evidence="1" type="ORF">TSAR_004151</name>
</gene>
<reference evidence="1 2" key="1">
    <citation type="journal article" date="2017" name="Curr. Biol.">
        <title>The Evolution of Venom by Co-option of Single-Copy Genes.</title>
        <authorList>
            <person name="Martinson E.O."/>
            <person name="Mrinalini"/>
            <person name="Kelkar Y.D."/>
            <person name="Chang C.H."/>
            <person name="Werren J.H."/>
        </authorList>
    </citation>
    <scope>NUCLEOTIDE SEQUENCE [LARGE SCALE GENOMIC DNA]</scope>
    <source>
        <strain evidence="1 2">Alberta</strain>
        <tissue evidence="1">Whole body</tissue>
    </source>
</reference>
<name>A0A232EZ58_9HYME</name>
<dbReference type="AlphaFoldDB" id="A0A232EZ58"/>
<evidence type="ECO:0000313" key="2">
    <source>
        <dbReference type="Proteomes" id="UP000215335"/>
    </source>
</evidence>
<accession>A0A232EZ58</accession>
<dbReference type="Proteomes" id="UP000215335">
    <property type="component" value="Unassembled WGS sequence"/>
</dbReference>
<feature type="non-terminal residue" evidence="1">
    <location>
        <position position="103"/>
    </location>
</feature>
<keyword evidence="2" id="KW-1185">Reference proteome</keyword>
<proteinExistence type="predicted"/>